<feature type="transmembrane region" description="Helical" evidence="7">
    <location>
        <begin position="6"/>
        <end position="21"/>
    </location>
</feature>
<dbReference type="KEGG" id="faf:OE104_14570"/>
<evidence type="ECO:0000313" key="10">
    <source>
        <dbReference type="Proteomes" id="UP001164718"/>
    </source>
</evidence>
<dbReference type="EMBL" id="CP106878">
    <property type="protein sequence ID" value="WAA09718.1"/>
    <property type="molecule type" value="Genomic_DNA"/>
</dbReference>
<feature type="transmembrane region" description="Helical" evidence="7">
    <location>
        <begin position="28"/>
        <end position="45"/>
    </location>
</feature>
<dbReference type="RefSeq" id="WP_275417501.1">
    <property type="nucleotide sequence ID" value="NZ_CP106878.1"/>
</dbReference>
<dbReference type="GO" id="GO:0005886">
    <property type="term" value="C:plasma membrane"/>
    <property type="evidence" value="ECO:0007669"/>
    <property type="project" value="TreeGrafter"/>
</dbReference>
<feature type="transmembrane region" description="Helical" evidence="7">
    <location>
        <begin position="57"/>
        <end position="81"/>
    </location>
</feature>
<feature type="transmembrane region" description="Helical" evidence="7">
    <location>
        <begin position="172"/>
        <end position="193"/>
    </location>
</feature>
<comment type="subcellular location">
    <subcellularLocation>
        <location evidence="1">Membrane</location>
        <topology evidence="1">Multi-pass membrane protein</topology>
    </subcellularLocation>
</comment>
<feature type="transmembrane region" description="Helical" evidence="7">
    <location>
        <begin position="93"/>
        <end position="115"/>
    </location>
</feature>
<feature type="transmembrane region" description="Helical" evidence="7">
    <location>
        <begin position="486"/>
        <end position="507"/>
    </location>
</feature>
<accession>A0A9E8LU64</accession>
<evidence type="ECO:0000256" key="5">
    <source>
        <dbReference type="ARBA" id="ARBA00022989"/>
    </source>
</evidence>
<evidence type="ECO:0000256" key="7">
    <source>
        <dbReference type="SAM" id="Phobius"/>
    </source>
</evidence>
<keyword evidence="5 7" id="KW-1133">Transmembrane helix</keyword>
<protein>
    <submittedName>
        <fullName evidence="9">SLC13 family permease</fullName>
    </submittedName>
</protein>
<dbReference type="Proteomes" id="UP001164718">
    <property type="component" value="Chromosome"/>
</dbReference>
<dbReference type="FunFam" id="3.30.70.1450:FF:000009">
    <property type="entry name" value="SLC13 family permease"/>
    <property type="match status" value="1"/>
</dbReference>
<dbReference type="PANTHER" id="PTHR43652:SF2">
    <property type="entry name" value="BASIC AMINO ACID ANTIPORTER YFCC-RELATED"/>
    <property type="match status" value="1"/>
</dbReference>
<sequence length="593" mass="65355">MTLEIGFVLLMVAIMLGGLIFEVARPDMIMFVVLTTFLLTGILTPEEALKGFSNQGMLTIALLFIIAGAIQKSGIIDLALARRLKNSNSIPKTMLRIFLPVSGLSAFLNNTPTVVMLTPVLRKWCEENQISPSKFLIPLSYATILGGTITLMGTSTNLVVHGLMLENGMKGFSLFELGIVGIPITVVGLFYIITIGYRLLPNHKGMKETVQEHSREYLAEMTVGPDFSYLNQSVQDAKLRQLKGLYLIEIIRGNEKISPVKATTIIRNGDRLIFTGLISTIAELQKIKGLTLETGTYLSLDSLKNGNTQLVEAVVSHQSSLLYKTIKEVRFRSKYDAGVIAVHRDRERIKSKIGEITLKPGDTLLLLCGSDFIDKYKQSNDFYVVTPLDTPLELQENPKKGWIAISILILMIFFVTIGIFSMFEAMSLAVVLLLFARVITPEEAKQSVQFNVLLLIASSFGIGTAIMKTGAAEWIANGLIRIAEPFGLISILFFVYLITNIFTELITNNAAAVMMFPIAMEVANKMSIDPTGIAVLITIAASASFITPIGYQTNLIVYGPGGYKFSDYIKVGTPLSIIVMIVTIWLIYLFWIS</sequence>
<evidence type="ECO:0000313" key="9">
    <source>
        <dbReference type="EMBL" id="WAA09718.1"/>
    </source>
</evidence>
<dbReference type="InterPro" id="IPR006037">
    <property type="entry name" value="RCK_C"/>
</dbReference>
<dbReference type="InterPro" id="IPR031312">
    <property type="entry name" value="Na/sul_symport_CS"/>
</dbReference>
<evidence type="ECO:0000256" key="6">
    <source>
        <dbReference type="ARBA" id="ARBA00023136"/>
    </source>
</evidence>
<dbReference type="InterPro" id="IPR036721">
    <property type="entry name" value="RCK_C_sf"/>
</dbReference>
<keyword evidence="10" id="KW-1185">Reference proteome</keyword>
<reference evidence="9" key="1">
    <citation type="submission" date="2022-09" db="EMBL/GenBank/DDBJ databases">
        <title>Complete Genomes of Fervidibacillus albus and Fervidibacillus halotolerans isolated from tidal flat sediments.</title>
        <authorList>
            <person name="Kwon K.K."/>
            <person name="Yang S.-H."/>
            <person name="Park M.J."/>
            <person name="Oh H.-M."/>
        </authorList>
    </citation>
    <scope>NUCLEOTIDE SEQUENCE</scope>
    <source>
        <strain evidence="9">MEBiC13591</strain>
    </source>
</reference>
<keyword evidence="6 7" id="KW-0472">Membrane</keyword>
<evidence type="ECO:0000256" key="2">
    <source>
        <dbReference type="ARBA" id="ARBA00022448"/>
    </source>
</evidence>
<feature type="transmembrane region" description="Helical" evidence="7">
    <location>
        <begin position="402"/>
        <end position="435"/>
    </location>
</feature>
<name>A0A9E8LU64_9BACI</name>
<dbReference type="AlphaFoldDB" id="A0A9E8LU64"/>
<dbReference type="SUPFAM" id="SSF116726">
    <property type="entry name" value="TrkA C-terminal domain-like"/>
    <property type="match status" value="2"/>
</dbReference>
<dbReference type="GO" id="GO:0006813">
    <property type="term" value="P:potassium ion transport"/>
    <property type="evidence" value="ECO:0007669"/>
    <property type="project" value="InterPro"/>
</dbReference>
<keyword evidence="3 7" id="KW-0812">Transmembrane</keyword>
<dbReference type="Gene3D" id="3.30.70.1450">
    <property type="entry name" value="Regulator of K+ conductance, C-terminal domain"/>
    <property type="match status" value="2"/>
</dbReference>
<evidence type="ECO:0000256" key="3">
    <source>
        <dbReference type="ARBA" id="ARBA00022692"/>
    </source>
</evidence>
<feature type="transmembrane region" description="Helical" evidence="7">
    <location>
        <begin position="135"/>
        <end position="160"/>
    </location>
</feature>
<keyword evidence="2" id="KW-0813">Transport</keyword>
<gene>
    <name evidence="9" type="ORF">OE104_14570</name>
</gene>
<dbReference type="Pfam" id="PF03600">
    <property type="entry name" value="CitMHS"/>
    <property type="match status" value="1"/>
</dbReference>
<feature type="domain" description="RCK C-terminal" evidence="8">
    <location>
        <begin position="298"/>
        <end position="382"/>
    </location>
</feature>
<feature type="domain" description="RCK C-terminal" evidence="8">
    <location>
        <begin position="205"/>
        <end position="290"/>
    </location>
</feature>
<dbReference type="GO" id="GO:0008324">
    <property type="term" value="F:monoatomic cation transmembrane transporter activity"/>
    <property type="evidence" value="ECO:0007669"/>
    <property type="project" value="InterPro"/>
</dbReference>
<evidence type="ECO:0000256" key="1">
    <source>
        <dbReference type="ARBA" id="ARBA00004141"/>
    </source>
</evidence>
<evidence type="ECO:0000256" key="4">
    <source>
        <dbReference type="ARBA" id="ARBA00022737"/>
    </source>
</evidence>
<dbReference type="PROSITE" id="PS51202">
    <property type="entry name" value="RCK_C"/>
    <property type="match status" value="2"/>
</dbReference>
<proteinExistence type="predicted"/>
<dbReference type="Pfam" id="PF02080">
    <property type="entry name" value="TrkA_C"/>
    <property type="match status" value="2"/>
</dbReference>
<dbReference type="PANTHER" id="PTHR43652">
    <property type="entry name" value="BASIC AMINO ACID ANTIPORTER YFCC-RELATED"/>
    <property type="match status" value="1"/>
</dbReference>
<feature type="transmembrane region" description="Helical" evidence="7">
    <location>
        <begin position="528"/>
        <end position="551"/>
    </location>
</feature>
<feature type="transmembrane region" description="Helical" evidence="7">
    <location>
        <begin position="447"/>
        <end position="466"/>
    </location>
</feature>
<dbReference type="InterPro" id="IPR004680">
    <property type="entry name" value="Cit_transptr-like_dom"/>
</dbReference>
<feature type="transmembrane region" description="Helical" evidence="7">
    <location>
        <begin position="571"/>
        <end position="591"/>
    </location>
</feature>
<keyword evidence="4" id="KW-0677">Repeat</keyword>
<organism evidence="9 10">
    <name type="scientific">Fervidibacillus albus</name>
    <dbReference type="NCBI Taxonomy" id="2980026"/>
    <lineage>
        <taxon>Bacteria</taxon>
        <taxon>Bacillati</taxon>
        <taxon>Bacillota</taxon>
        <taxon>Bacilli</taxon>
        <taxon>Bacillales</taxon>
        <taxon>Bacillaceae</taxon>
        <taxon>Fervidibacillus</taxon>
    </lineage>
</organism>
<evidence type="ECO:0000259" key="8">
    <source>
        <dbReference type="PROSITE" id="PS51202"/>
    </source>
</evidence>
<dbReference type="PROSITE" id="PS01271">
    <property type="entry name" value="NA_SULFATE"/>
    <property type="match status" value="1"/>
</dbReference>
<dbReference type="InterPro" id="IPR051679">
    <property type="entry name" value="DASS-Related_Transporters"/>
</dbReference>